<dbReference type="PANTHER" id="PTHR43156:SF2">
    <property type="entry name" value="STAGE II SPORULATION PROTEIN E"/>
    <property type="match status" value="1"/>
</dbReference>
<organism evidence="5 6">
    <name type="scientific">Stieleria neptunia</name>
    <dbReference type="NCBI Taxonomy" id="2527979"/>
    <lineage>
        <taxon>Bacteria</taxon>
        <taxon>Pseudomonadati</taxon>
        <taxon>Planctomycetota</taxon>
        <taxon>Planctomycetia</taxon>
        <taxon>Pirellulales</taxon>
        <taxon>Pirellulaceae</taxon>
        <taxon>Stieleria</taxon>
    </lineage>
</organism>
<dbReference type="EC" id="3.1.3.3" evidence="5"/>
<dbReference type="EMBL" id="CP037423">
    <property type="protein sequence ID" value="QDV45309.1"/>
    <property type="molecule type" value="Genomic_DNA"/>
</dbReference>
<evidence type="ECO:0000313" key="5">
    <source>
        <dbReference type="EMBL" id="QDV45309.1"/>
    </source>
</evidence>
<dbReference type="GO" id="GO:0000160">
    <property type="term" value="P:phosphorelay signal transduction system"/>
    <property type="evidence" value="ECO:0007669"/>
    <property type="project" value="InterPro"/>
</dbReference>
<evidence type="ECO:0000256" key="1">
    <source>
        <dbReference type="ARBA" id="ARBA00022801"/>
    </source>
</evidence>
<dbReference type="GO" id="GO:0016791">
    <property type="term" value="F:phosphatase activity"/>
    <property type="evidence" value="ECO:0007669"/>
    <property type="project" value="TreeGrafter"/>
</dbReference>
<keyword evidence="3" id="KW-0175">Coiled coil</keyword>
<dbReference type="InterPro" id="IPR011006">
    <property type="entry name" value="CheY-like_superfamily"/>
</dbReference>
<dbReference type="Pfam" id="PF00072">
    <property type="entry name" value="Response_reg"/>
    <property type="match status" value="1"/>
</dbReference>
<dbReference type="PANTHER" id="PTHR43156">
    <property type="entry name" value="STAGE II SPORULATION PROTEIN E-RELATED"/>
    <property type="match status" value="1"/>
</dbReference>
<dbReference type="SMART" id="SM00331">
    <property type="entry name" value="PP2C_SIG"/>
    <property type="match status" value="1"/>
</dbReference>
<keyword evidence="2" id="KW-0597">Phosphoprotein</keyword>
<dbReference type="RefSeq" id="WP_145389497.1">
    <property type="nucleotide sequence ID" value="NZ_CP037423.1"/>
</dbReference>
<keyword evidence="6" id="KW-1185">Reference proteome</keyword>
<protein>
    <submittedName>
        <fullName evidence="5">Phosphoserine phosphatase RsbP</fullName>
        <ecNumber evidence="5">3.1.3.3</ecNumber>
    </submittedName>
</protein>
<evidence type="ECO:0000256" key="2">
    <source>
        <dbReference type="PROSITE-ProRule" id="PRU00169"/>
    </source>
</evidence>
<dbReference type="InterPro" id="IPR001932">
    <property type="entry name" value="PPM-type_phosphatase-like_dom"/>
</dbReference>
<dbReference type="InterPro" id="IPR001789">
    <property type="entry name" value="Sig_transdc_resp-reg_receiver"/>
</dbReference>
<feature type="modified residue" description="4-aspartylphosphate" evidence="2">
    <location>
        <position position="51"/>
    </location>
</feature>
<dbReference type="CDD" id="cd17574">
    <property type="entry name" value="REC_OmpR"/>
    <property type="match status" value="1"/>
</dbReference>
<feature type="coiled-coil region" evidence="3">
    <location>
        <begin position="120"/>
        <end position="158"/>
    </location>
</feature>
<dbReference type="Proteomes" id="UP000319004">
    <property type="component" value="Chromosome"/>
</dbReference>
<proteinExistence type="predicted"/>
<sequence>MKILIAEDEEFSRDLLRAQLESLGHDVVAVSSGSQAWGTMQQERFSMVITDWMMPDVDGLELVRRIRTHPETGYVYIILLTGKSERTDLITGMLRGADDFLSKPYDRDELDVRIRAGERVINLERSLKAKNEELARSNQEIERASQRMKRNLDAAARIQKSLLPRDLPQNHAVDFAWIFRPCDELAGDIFNVFQLDHDNIGFYLLDVVGHGLPAALLSVTLSRFISPSTSSSGQFPNVASDTAFLSPSKVASALNEQFPMDGIGQQYFTLLYGCLNVCTREMQYVAAGHPGPVVIPANDAPRIVQVEGYPIGLVDQPEYSDRHLSLAPGDRVMLYSDGVLDCQNPDGEHFGEDRLIAAVSERRESLNEDVQSLNNQLVGWCGGRTPDDDISLLAMQLLDD</sequence>
<keyword evidence="1 5" id="KW-0378">Hydrolase</keyword>
<dbReference type="KEGG" id="snep:Enr13x_51850"/>
<evidence type="ECO:0000256" key="3">
    <source>
        <dbReference type="SAM" id="Coils"/>
    </source>
</evidence>
<dbReference type="InterPro" id="IPR036457">
    <property type="entry name" value="PPM-type-like_dom_sf"/>
</dbReference>
<gene>
    <name evidence="5" type="primary">rsbP_1</name>
    <name evidence="5" type="ORF">Enr13x_51850</name>
</gene>
<dbReference type="OrthoDB" id="20101at2"/>
<dbReference type="Gene3D" id="3.60.40.10">
    <property type="entry name" value="PPM-type phosphatase domain"/>
    <property type="match status" value="1"/>
</dbReference>
<dbReference type="PROSITE" id="PS50110">
    <property type="entry name" value="RESPONSE_REGULATORY"/>
    <property type="match status" value="1"/>
</dbReference>
<dbReference type="InterPro" id="IPR052016">
    <property type="entry name" value="Bact_Sigma-Reg"/>
</dbReference>
<dbReference type="SUPFAM" id="SSF81606">
    <property type="entry name" value="PP2C-like"/>
    <property type="match status" value="1"/>
</dbReference>
<name>A0A518HWS2_9BACT</name>
<evidence type="ECO:0000313" key="6">
    <source>
        <dbReference type="Proteomes" id="UP000319004"/>
    </source>
</evidence>
<evidence type="ECO:0000259" key="4">
    <source>
        <dbReference type="PROSITE" id="PS50110"/>
    </source>
</evidence>
<reference evidence="5 6" key="1">
    <citation type="submission" date="2019-03" db="EMBL/GenBank/DDBJ databases">
        <title>Deep-cultivation of Planctomycetes and their phenomic and genomic characterization uncovers novel biology.</title>
        <authorList>
            <person name="Wiegand S."/>
            <person name="Jogler M."/>
            <person name="Boedeker C."/>
            <person name="Pinto D."/>
            <person name="Vollmers J."/>
            <person name="Rivas-Marin E."/>
            <person name="Kohn T."/>
            <person name="Peeters S.H."/>
            <person name="Heuer A."/>
            <person name="Rast P."/>
            <person name="Oberbeckmann S."/>
            <person name="Bunk B."/>
            <person name="Jeske O."/>
            <person name="Meyerdierks A."/>
            <person name="Storesund J.E."/>
            <person name="Kallscheuer N."/>
            <person name="Luecker S."/>
            <person name="Lage O.M."/>
            <person name="Pohl T."/>
            <person name="Merkel B.J."/>
            <person name="Hornburger P."/>
            <person name="Mueller R.-W."/>
            <person name="Bruemmer F."/>
            <person name="Labrenz M."/>
            <person name="Spormann A.M."/>
            <person name="Op den Camp H."/>
            <person name="Overmann J."/>
            <person name="Amann R."/>
            <person name="Jetten M.S.M."/>
            <person name="Mascher T."/>
            <person name="Medema M.H."/>
            <person name="Devos D.P."/>
            <person name="Kaster A.-K."/>
            <person name="Ovreas L."/>
            <person name="Rohde M."/>
            <person name="Galperin M.Y."/>
            <person name="Jogler C."/>
        </authorList>
    </citation>
    <scope>NUCLEOTIDE SEQUENCE [LARGE SCALE GENOMIC DNA]</scope>
    <source>
        <strain evidence="5 6">Enr13</strain>
    </source>
</reference>
<feature type="domain" description="Response regulatory" evidence="4">
    <location>
        <begin position="2"/>
        <end position="118"/>
    </location>
</feature>
<dbReference type="SMART" id="SM00448">
    <property type="entry name" value="REC"/>
    <property type="match status" value="1"/>
</dbReference>
<accession>A0A518HWS2</accession>
<dbReference type="Gene3D" id="3.40.50.2300">
    <property type="match status" value="1"/>
</dbReference>
<dbReference type="SUPFAM" id="SSF52172">
    <property type="entry name" value="CheY-like"/>
    <property type="match status" value="1"/>
</dbReference>
<dbReference type="AlphaFoldDB" id="A0A518HWS2"/>
<dbReference type="Pfam" id="PF07228">
    <property type="entry name" value="SpoIIE"/>
    <property type="match status" value="1"/>
</dbReference>